<sequence length="98" mass="11076">MNRAEQLVRKYAERYKVNKSEIREVIESGIRYGMTMGQIEVGIKIAFGRGRELFSADDIAKALCISRDEAQEMLDNYVSSLKAKGLNPADYGVIELEN</sequence>
<evidence type="ECO:0000313" key="2">
    <source>
        <dbReference type="Proteomes" id="UP001232445"/>
    </source>
</evidence>
<accession>A0ABU0CTN6</accession>
<reference evidence="1 2" key="1">
    <citation type="submission" date="2023-07" db="EMBL/GenBank/DDBJ databases">
        <title>Genomic Encyclopedia of Type Strains, Phase IV (KMG-IV): sequencing the most valuable type-strain genomes for metagenomic binning, comparative biology and taxonomic classification.</title>
        <authorList>
            <person name="Goeker M."/>
        </authorList>
    </citation>
    <scope>NUCLEOTIDE SEQUENCE [LARGE SCALE GENOMIC DNA]</scope>
    <source>
        <strain evidence="1 2">DSM 17740</strain>
    </source>
</reference>
<dbReference type="EMBL" id="JAUSUQ010000009">
    <property type="protein sequence ID" value="MDQ0339704.1"/>
    <property type="molecule type" value="Genomic_DNA"/>
</dbReference>
<proteinExistence type="predicted"/>
<protein>
    <submittedName>
        <fullName evidence="1">Uncharacterized protein</fullName>
    </submittedName>
</protein>
<organism evidence="1 2">
    <name type="scientific">Caldalkalibacillus uzonensis</name>
    <dbReference type="NCBI Taxonomy" id="353224"/>
    <lineage>
        <taxon>Bacteria</taxon>
        <taxon>Bacillati</taxon>
        <taxon>Bacillota</taxon>
        <taxon>Bacilli</taxon>
        <taxon>Bacillales</taxon>
        <taxon>Bacillaceae</taxon>
        <taxon>Caldalkalibacillus</taxon>
    </lineage>
</organism>
<dbReference type="Proteomes" id="UP001232445">
    <property type="component" value="Unassembled WGS sequence"/>
</dbReference>
<keyword evidence="2" id="KW-1185">Reference proteome</keyword>
<name>A0ABU0CTN6_9BACI</name>
<comment type="caution">
    <text evidence="1">The sequence shown here is derived from an EMBL/GenBank/DDBJ whole genome shotgun (WGS) entry which is preliminary data.</text>
</comment>
<gene>
    <name evidence="1" type="ORF">J2S00_002497</name>
</gene>
<dbReference type="RefSeq" id="WP_307340110.1">
    <property type="nucleotide sequence ID" value="NZ_JAUSUQ010000009.1"/>
</dbReference>
<evidence type="ECO:0000313" key="1">
    <source>
        <dbReference type="EMBL" id="MDQ0339704.1"/>
    </source>
</evidence>